<name>A0A4U1JBE3_9BACT</name>
<dbReference type="SUPFAM" id="SSF52540">
    <property type="entry name" value="P-loop containing nucleoside triphosphate hydrolases"/>
    <property type="match status" value="1"/>
</dbReference>
<dbReference type="EMBL" id="SSMQ01000017">
    <property type="protein sequence ID" value="TKD07345.1"/>
    <property type="molecule type" value="Genomic_DNA"/>
</dbReference>
<dbReference type="SMART" id="SM00382">
    <property type="entry name" value="AAA"/>
    <property type="match status" value="1"/>
</dbReference>
<dbReference type="AlphaFoldDB" id="A0A4U1JBE3"/>
<evidence type="ECO:0000259" key="1">
    <source>
        <dbReference type="SMART" id="SM00382"/>
    </source>
</evidence>
<dbReference type="InterPro" id="IPR051396">
    <property type="entry name" value="Bact_Antivir_Def_Nuclease"/>
</dbReference>
<organism evidence="2 3">
    <name type="scientific">Polyangium fumosum</name>
    <dbReference type="NCBI Taxonomy" id="889272"/>
    <lineage>
        <taxon>Bacteria</taxon>
        <taxon>Pseudomonadati</taxon>
        <taxon>Myxococcota</taxon>
        <taxon>Polyangia</taxon>
        <taxon>Polyangiales</taxon>
        <taxon>Polyangiaceae</taxon>
        <taxon>Polyangium</taxon>
    </lineage>
</organism>
<reference evidence="2 3" key="1">
    <citation type="submission" date="2019-04" db="EMBL/GenBank/DDBJ databases">
        <authorList>
            <person name="Li Y."/>
            <person name="Wang J."/>
        </authorList>
    </citation>
    <scope>NUCLEOTIDE SEQUENCE [LARGE SCALE GENOMIC DNA]</scope>
    <source>
        <strain evidence="2 3">DSM 14668</strain>
    </source>
</reference>
<gene>
    <name evidence="2" type="ORF">E8A74_18010</name>
</gene>
<dbReference type="GO" id="GO:0005524">
    <property type="term" value="F:ATP binding"/>
    <property type="evidence" value="ECO:0007669"/>
    <property type="project" value="InterPro"/>
</dbReference>
<dbReference type="Proteomes" id="UP000309215">
    <property type="component" value="Unassembled WGS sequence"/>
</dbReference>
<dbReference type="PANTHER" id="PTHR43581:SF4">
    <property type="entry name" value="ATP_GTP PHOSPHATASE"/>
    <property type="match status" value="1"/>
</dbReference>
<evidence type="ECO:0000313" key="2">
    <source>
        <dbReference type="EMBL" id="TKD07345.1"/>
    </source>
</evidence>
<dbReference type="Gene3D" id="3.40.50.300">
    <property type="entry name" value="P-loop containing nucleotide triphosphate hydrolases"/>
    <property type="match status" value="2"/>
</dbReference>
<dbReference type="PIRSF" id="PIRSF029347">
    <property type="entry name" value="RecF"/>
    <property type="match status" value="1"/>
</dbReference>
<dbReference type="GO" id="GO:0016887">
    <property type="term" value="F:ATP hydrolysis activity"/>
    <property type="evidence" value="ECO:0007669"/>
    <property type="project" value="InterPro"/>
</dbReference>
<dbReference type="InterPro" id="IPR003593">
    <property type="entry name" value="AAA+_ATPase"/>
</dbReference>
<evidence type="ECO:0000313" key="3">
    <source>
        <dbReference type="Proteomes" id="UP000309215"/>
    </source>
</evidence>
<dbReference type="InterPro" id="IPR041685">
    <property type="entry name" value="AAA_GajA/Old/RecF-like"/>
</dbReference>
<dbReference type="OrthoDB" id="9816506at2"/>
<dbReference type="InterPro" id="IPR027417">
    <property type="entry name" value="P-loop_NTPase"/>
</dbReference>
<dbReference type="Pfam" id="PF13304">
    <property type="entry name" value="AAA_21"/>
    <property type="match status" value="1"/>
</dbReference>
<sequence>MIESLRLQNFKGHRDTTIEFGRLTVLVGPNGSGKTSVIQALGVLTRLLDEAPEHVFRDRLAPQVLRTRKRPGPVLLYAAGRVARAPWHVDVTATEETHAWAYVTGREGPLDDLRATTSFRFDAEHIAAPAYDEDAQGRVQPDGRNTATALAALKLGNDAAFEAVVRAIRSFVPAIERIRLRPAKVTIDSSRQVSGYEIVFDFKNAPDLPAHAASEGTLVLLALLTALYANGPSGLVLIDDIEHSLHPTAQIELMKHLRGLLDQMPNLQIIATTHSPYILDGVDPADVRVFYPRDDGTIVTKRLSDHPDAQRVKGMLSSGELWSAESEAWVLAEDAAQ</sequence>
<dbReference type="InterPro" id="IPR014555">
    <property type="entry name" value="RecF-like"/>
</dbReference>
<feature type="domain" description="AAA+ ATPase" evidence="1">
    <location>
        <begin position="20"/>
        <end position="295"/>
    </location>
</feature>
<accession>A0A4U1JBE3</accession>
<dbReference type="RefSeq" id="WP_136930261.1">
    <property type="nucleotide sequence ID" value="NZ_SSMQ01000017.1"/>
</dbReference>
<dbReference type="Pfam" id="PF13175">
    <property type="entry name" value="AAA_15"/>
    <property type="match status" value="1"/>
</dbReference>
<comment type="caution">
    <text evidence="2">The sequence shown here is derived from an EMBL/GenBank/DDBJ whole genome shotgun (WGS) entry which is preliminary data.</text>
</comment>
<protein>
    <recommendedName>
        <fullName evidence="1">AAA+ ATPase domain-containing protein</fullName>
    </recommendedName>
</protein>
<dbReference type="PANTHER" id="PTHR43581">
    <property type="entry name" value="ATP/GTP PHOSPHATASE"/>
    <property type="match status" value="1"/>
</dbReference>
<proteinExistence type="predicted"/>
<keyword evidence="3" id="KW-1185">Reference proteome</keyword>
<dbReference type="InterPro" id="IPR003959">
    <property type="entry name" value="ATPase_AAA_core"/>
</dbReference>